<keyword evidence="1" id="KW-1133">Transmembrane helix</keyword>
<sequence length="201" mass="21595">MNDPRALTASRPRVDLRDAIRIGMLLAAATLAVPILRELAEASMALQMLVLLPLMFACGWGLPAWLSTAREARLIMATRAYGLALQTFAALATSVWMVPLALDLSRIDGSINLAKYALVLGAGTAARFGCRGGSWPVTLFFGGNFAWMMVTAGVLYLEAERRLCGNFLLRDQQIAGAGLMAFGLLLGVAICLWAARRAAEH</sequence>
<feature type="transmembrane region" description="Helical" evidence="1">
    <location>
        <begin position="20"/>
        <end position="36"/>
    </location>
</feature>
<reference evidence="2" key="1">
    <citation type="submission" date="2014-11" db="EMBL/GenBank/DDBJ databases">
        <authorList>
            <person name="Genoscope - CEA"/>
        </authorList>
    </citation>
    <scope>NUCLEOTIDE SEQUENCE</scope>
    <source>
        <strain evidence="2">IPO1609</strain>
    </source>
</reference>
<feature type="transmembrane region" description="Helical" evidence="1">
    <location>
        <begin position="137"/>
        <end position="157"/>
    </location>
</feature>
<keyword evidence="1" id="KW-0812">Transmembrane</keyword>
<feature type="transmembrane region" description="Helical" evidence="1">
    <location>
        <begin position="48"/>
        <end position="68"/>
    </location>
</feature>
<reference evidence="2" key="2">
    <citation type="submission" date="2022-04" db="EMBL/GenBank/DDBJ databases">
        <title>Genomic draft of R. solanacearum strain IPO1609, a phylotype IIB1/biovar 2/race 3 strain isolated from potato in Europe.</title>
        <authorList>
            <person name="Boucher C."/>
            <person name="Carrere S."/>
            <person name="Dossat C."/>
            <person name="Elbaz M."/>
            <person name="Genin S."/>
            <person name="Gouzy J."/>
            <person name="Prior P."/>
            <person name="Segurens B."/>
            <person name="Wincker P."/>
        </authorList>
    </citation>
    <scope>NUCLEOTIDE SEQUENCE</scope>
    <source>
        <strain evidence="2">IPO1609</strain>
    </source>
</reference>
<dbReference type="EMBL" id="LN651281">
    <property type="protein sequence ID" value="CEJ16768.1"/>
    <property type="molecule type" value="Genomic_DNA"/>
</dbReference>
<feature type="transmembrane region" description="Helical" evidence="1">
    <location>
        <begin position="177"/>
        <end position="195"/>
    </location>
</feature>
<evidence type="ECO:0000256" key="1">
    <source>
        <dbReference type="SAM" id="Phobius"/>
    </source>
</evidence>
<gene>
    <name evidence="2" type="ORF">RSIPO_03459</name>
</gene>
<protein>
    <recommendedName>
        <fullName evidence="4">Transmembrane protein</fullName>
    </recommendedName>
</protein>
<dbReference type="AlphaFoldDB" id="A0A7U7PQA5"/>
<dbReference type="RefSeq" id="WP_004377313.1">
    <property type="nucleotide sequence ID" value="NZ_LN651281.1"/>
</dbReference>
<evidence type="ECO:0000313" key="3">
    <source>
        <dbReference type="Proteomes" id="UP000053470"/>
    </source>
</evidence>
<keyword evidence="1" id="KW-0472">Membrane</keyword>
<keyword evidence="3" id="KW-1185">Reference proteome</keyword>
<proteinExistence type="predicted"/>
<dbReference type="Proteomes" id="UP000053470">
    <property type="component" value="Unassembled WGS sequence"/>
</dbReference>
<accession>A0A7U7PQA5</accession>
<feature type="transmembrane region" description="Helical" evidence="1">
    <location>
        <begin position="80"/>
        <end position="101"/>
    </location>
</feature>
<organism evidence="2 3">
    <name type="scientific">Ralstonia solanacearum IPO1609</name>
    <dbReference type="NCBI Taxonomy" id="564066"/>
    <lineage>
        <taxon>Bacteria</taxon>
        <taxon>Pseudomonadati</taxon>
        <taxon>Pseudomonadota</taxon>
        <taxon>Betaproteobacteria</taxon>
        <taxon>Burkholderiales</taxon>
        <taxon>Burkholderiaceae</taxon>
        <taxon>Ralstonia</taxon>
        <taxon>Ralstonia solanacearum species complex</taxon>
    </lineage>
</organism>
<evidence type="ECO:0000313" key="2">
    <source>
        <dbReference type="EMBL" id="CEJ16768.1"/>
    </source>
</evidence>
<evidence type="ECO:0008006" key="4">
    <source>
        <dbReference type="Google" id="ProtNLM"/>
    </source>
</evidence>
<name>A0A7U7PQA5_RALSL</name>